<proteinExistence type="predicted"/>
<keyword evidence="4" id="KW-1185">Reference proteome</keyword>
<dbReference type="Pfam" id="PF01535">
    <property type="entry name" value="PPR"/>
    <property type="match status" value="2"/>
</dbReference>
<dbReference type="InterPro" id="IPR011990">
    <property type="entry name" value="TPR-like_helical_dom_sf"/>
</dbReference>
<gene>
    <name evidence="3" type="ORF">TrCOL_g1691</name>
</gene>
<accession>A0A9W7GK36</accession>
<evidence type="ECO:0000313" key="3">
    <source>
        <dbReference type="EMBL" id="GMI46745.1"/>
    </source>
</evidence>
<protein>
    <recommendedName>
        <fullName evidence="5">Pentatricopeptide repeat-containing protein</fullName>
    </recommendedName>
</protein>
<keyword evidence="1" id="KW-0677">Repeat</keyword>
<evidence type="ECO:0000313" key="4">
    <source>
        <dbReference type="Proteomes" id="UP001165065"/>
    </source>
</evidence>
<sequence length="453" mass="51299">MLPPGKSRLVTSLFSTFDYMRSDNIVETIDSLLKKAGADNVKLPGGVKKQAVLNSSSLMSFFNEVRHQELRNPTSEGDTYAILRAYSLLGDAEATRRMFFSRRALKHPVVTSNFDSHVEDDLTLYLRSMTAVTAKRGGGGGFGYKRKNWVSYYNKYKPAQVMADVFKVIKHEKVPLTTNHANLMLGVFNRALKHTGKGDSKREQKESEFLLDGVMSLLSDFETGMNEEIPSVRLDVYSYNTVVNCCCNANDPIKGLEFLHTRMRTPPNTVTFNILMWSFAKVGDAQSCEDILTMMTNHNVMPDSSTANAFVQANLLCNNMSGAISGVQSIWNQHQVLPSVHTARKILMHGLSKRERGGSEFECRRWVYLVKQILESKDWIDFGLEVNERQHDYWCNARSLRAARVSDMFRDAGFELEPNELWGELFGATDKYPEAGKVKVKRRWLRRSGDVVA</sequence>
<reference evidence="4" key="1">
    <citation type="journal article" date="2023" name="Commun. Biol.">
        <title>Genome analysis of Parmales, the sister group of diatoms, reveals the evolutionary specialization of diatoms from phago-mixotrophs to photoautotrophs.</title>
        <authorList>
            <person name="Ban H."/>
            <person name="Sato S."/>
            <person name="Yoshikawa S."/>
            <person name="Yamada K."/>
            <person name="Nakamura Y."/>
            <person name="Ichinomiya M."/>
            <person name="Sato N."/>
            <person name="Blanc-Mathieu R."/>
            <person name="Endo H."/>
            <person name="Kuwata A."/>
            <person name="Ogata H."/>
        </authorList>
    </citation>
    <scope>NUCLEOTIDE SEQUENCE [LARGE SCALE GENOMIC DNA]</scope>
</reference>
<dbReference type="PANTHER" id="PTHR47447">
    <property type="entry name" value="OS03G0856100 PROTEIN"/>
    <property type="match status" value="1"/>
</dbReference>
<dbReference type="OrthoDB" id="42736at2759"/>
<evidence type="ECO:0008006" key="5">
    <source>
        <dbReference type="Google" id="ProtNLM"/>
    </source>
</evidence>
<dbReference type="EMBL" id="BRYA01000310">
    <property type="protein sequence ID" value="GMI46745.1"/>
    <property type="molecule type" value="Genomic_DNA"/>
</dbReference>
<dbReference type="PROSITE" id="PS51375">
    <property type="entry name" value="PPR"/>
    <property type="match status" value="1"/>
</dbReference>
<dbReference type="PANTHER" id="PTHR47447:SF17">
    <property type="entry name" value="OS12G0638900 PROTEIN"/>
    <property type="match status" value="1"/>
</dbReference>
<evidence type="ECO:0000256" key="1">
    <source>
        <dbReference type="ARBA" id="ARBA00022737"/>
    </source>
</evidence>
<comment type="caution">
    <text evidence="3">The sequence shown here is derived from an EMBL/GenBank/DDBJ whole genome shotgun (WGS) entry which is preliminary data.</text>
</comment>
<name>A0A9W7GK36_9STRA</name>
<dbReference type="Proteomes" id="UP001165065">
    <property type="component" value="Unassembled WGS sequence"/>
</dbReference>
<evidence type="ECO:0000256" key="2">
    <source>
        <dbReference type="PROSITE-ProRule" id="PRU00708"/>
    </source>
</evidence>
<dbReference type="AlphaFoldDB" id="A0A9W7GK36"/>
<organism evidence="3 4">
    <name type="scientific">Triparma columacea</name>
    <dbReference type="NCBI Taxonomy" id="722753"/>
    <lineage>
        <taxon>Eukaryota</taxon>
        <taxon>Sar</taxon>
        <taxon>Stramenopiles</taxon>
        <taxon>Ochrophyta</taxon>
        <taxon>Bolidophyceae</taxon>
        <taxon>Parmales</taxon>
        <taxon>Triparmaceae</taxon>
        <taxon>Triparma</taxon>
    </lineage>
</organism>
<feature type="repeat" description="PPR" evidence="2">
    <location>
        <begin position="268"/>
        <end position="302"/>
    </location>
</feature>
<dbReference type="Gene3D" id="1.25.40.10">
    <property type="entry name" value="Tetratricopeptide repeat domain"/>
    <property type="match status" value="1"/>
</dbReference>
<dbReference type="InterPro" id="IPR002885">
    <property type="entry name" value="PPR_rpt"/>
</dbReference>
<dbReference type="NCBIfam" id="TIGR00756">
    <property type="entry name" value="PPR"/>
    <property type="match status" value="1"/>
</dbReference>